<gene>
    <name evidence="2" type="ORF">Bca52824_017781</name>
</gene>
<feature type="region of interest" description="Disordered" evidence="1">
    <location>
        <begin position="146"/>
        <end position="187"/>
    </location>
</feature>
<protein>
    <submittedName>
        <fullName evidence="2">Uncharacterized protein</fullName>
    </submittedName>
</protein>
<comment type="caution">
    <text evidence="2">The sequence shown here is derived from an EMBL/GenBank/DDBJ whole genome shotgun (WGS) entry which is preliminary data.</text>
</comment>
<dbReference type="AlphaFoldDB" id="A0A8X7VNV1"/>
<proteinExistence type="predicted"/>
<sequence>MACEKAVTILNVNDIVQVEEDPAISLHFYIRVFNNVFSIFLNKPTGQSVRQRKLRKGVVKVEKPNAQPIHQRNLHPHKPPAVIIEDTSSSEASEPQGPPQPVRCTHEDLKPWMEQKFEQLAIALQKHVAELSTNFCCSRCGLSEATTQQTRRRKENDDDHGLSGSPKGVYAQSEQTNRKGKRTKTAVTTPSLRKNSYSLRSGDGLWSGDSMDVSDEVNKATTSSYADIDIGDVDDDANESTVNQKRPIPADLLPVRFKDEKPVNVTWGESNPHLYTSGIRATATDPATSVASPDCEVLVASTIGEKGEEAINLDVSNPKPLSPIIEDTESGTPVVQSVTPTVEQNMVETSNLEDLNSGVVAVEHSSSSPDLAIGG</sequence>
<dbReference type="Proteomes" id="UP000886595">
    <property type="component" value="Unassembled WGS sequence"/>
</dbReference>
<dbReference type="EMBL" id="JAAMPC010000004">
    <property type="protein sequence ID" value="KAG2314659.1"/>
    <property type="molecule type" value="Genomic_DNA"/>
</dbReference>
<evidence type="ECO:0000256" key="1">
    <source>
        <dbReference type="SAM" id="MobiDB-lite"/>
    </source>
</evidence>
<reference evidence="2 3" key="1">
    <citation type="submission" date="2020-02" db="EMBL/GenBank/DDBJ databases">
        <authorList>
            <person name="Ma Q."/>
            <person name="Huang Y."/>
            <person name="Song X."/>
            <person name="Pei D."/>
        </authorList>
    </citation>
    <scope>NUCLEOTIDE SEQUENCE [LARGE SCALE GENOMIC DNA]</scope>
    <source>
        <strain evidence="2">Sxm20200214</strain>
        <tissue evidence="2">Leaf</tissue>
    </source>
</reference>
<accession>A0A8X7VNV1</accession>
<evidence type="ECO:0000313" key="2">
    <source>
        <dbReference type="EMBL" id="KAG2314659.1"/>
    </source>
</evidence>
<organism evidence="2 3">
    <name type="scientific">Brassica carinata</name>
    <name type="common">Ethiopian mustard</name>
    <name type="synonym">Abyssinian cabbage</name>
    <dbReference type="NCBI Taxonomy" id="52824"/>
    <lineage>
        <taxon>Eukaryota</taxon>
        <taxon>Viridiplantae</taxon>
        <taxon>Streptophyta</taxon>
        <taxon>Embryophyta</taxon>
        <taxon>Tracheophyta</taxon>
        <taxon>Spermatophyta</taxon>
        <taxon>Magnoliopsida</taxon>
        <taxon>eudicotyledons</taxon>
        <taxon>Gunneridae</taxon>
        <taxon>Pentapetalae</taxon>
        <taxon>rosids</taxon>
        <taxon>malvids</taxon>
        <taxon>Brassicales</taxon>
        <taxon>Brassicaceae</taxon>
        <taxon>Brassiceae</taxon>
        <taxon>Brassica</taxon>
    </lineage>
</organism>
<name>A0A8X7VNV1_BRACI</name>
<evidence type="ECO:0000313" key="3">
    <source>
        <dbReference type="Proteomes" id="UP000886595"/>
    </source>
</evidence>
<keyword evidence="3" id="KW-1185">Reference proteome</keyword>